<feature type="transmembrane region" description="Helical" evidence="5">
    <location>
        <begin position="197"/>
        <end position="217"/>
    </location>
</feature>
<evidence type="ECO:0000256" key="4">
    <source>
        <dbReference type="ARBA" id="ARBA00023136"/>
    </source>
</evidence>
<dbReference type="Pfam" id="PF04893">
    <property type="entry name" value="Yip1"/>
    <property type="match status" value="1"/>
</dbReference>
<feature type="transmembrane region" description="Helical" evidence="5">
    <location>
        <begin position="52"/>
        <end position="74"/>
    </location>
</feature>
<feature type="transmembrane region" description="Helical" evidence="5">
    <location>
        <begin position="165"/>
        <end position="185"/>
    </location>
</feature>
<dbReference type="InterPro" id="IPR006977">
    <property type="entry name" value="Yip1_dom"/>
</dbReference>
<name>A0A2R4X3J5_9EURY</name>
<evidence type="ECO:0000256" key="5">
    <source>
        <dbReference type="SAM" id="Phobius"/>
    </source>
</evidence>
<gene>
    <name evidence="7" type="ORF">HARCEL1_11990</name>
</gene>
<keyword evidence="3 5" id="KW-1133">Transmembrane helix</keyword>
<evidence type="ECO:0000259" key="6">
    <source>
        <dbReference type="Pfam" id="PF04893"/>
    </source>
</evidence>
<dbReference type="RefSeq" id="WP_108383823.1">
    <property type="nucleotide sequence ID" value="NZ_CP028858.1"/>
</dbReference>
<feature type="transmembrane region" description="Helical" evidence="5">
    <location>
        <begin position="108"/>
        <end position="129"/>
    </location>
</feature>
<dbReference type="Proteomes" id="UP000244727">
    <property type="component" value="Chromosome"/>
</dbReference>
<evidence type="ECO:0000256" key="1">
    <source>
        <dbReference type="ARBA" id="ARBA00004141"/>
    </source>
</evidence>
<keyword evidence="8" id="KW-1185">Reference proteome</keyword>
<dbReference type="GO" id="GO:0016020">
    <property type="term" value="C:membrane"/>
    <property type="evidence" value="ECO:0007669"/>
    <property type="project" value="UniProtKB-SubCell"/>
</dbReference>
<dbReference type="EMBL" id="CP028858">
    <property type="protein sequence ID" value="AWB28375.1"/>
    <property type="molecule type" value="Genomic_DNA"/>
</dbReference>
<feature type="domain" description="Yip1" evidence="6">
    <location>
        <begin position="8"/>
        <end position="213"/>
    </location>
</feature>
<evidence type="ECO:0000256" key="2">
    <source>
        <dbReference type="ARBA" id="ARBA00022692"/>
    </source>
</evidence>
<organism evidence="7 8">
    <name type="scientific">Halococcoides cellulosivorans</name>
    <dbReference type="NCBI Taxonomy" id="1679096"/>
    <lineage>
        <taxon>Archaea</taxon>
        <taxon>Methanobacteriati</taxon>
        <taxon>Methanobacteriota</taxon>
        <taxon>Stenosarchaea group</taxon>
        <taxon>Halobacteria</taxon>
        <taxon>Halobacteriales</taxon>
        <taxon>Haloarculaceae</taxon>
        <taxon>Halococcoides</taxon>
    </lineage>
</organism>
<evidence type="ECO:0000313" key="7">
    <source>
        <dbReference type="EMBL" id="AWB28375.1"/>
    </source>
</evidence>
<keyword evidence="4 5" id="KW-0472">Membrane</keyword>
<evidence type="ECO:0000313" key="8">
    <source>
        <dbReference type="Proteomes" id="UP000244727"/>
    </source>
</evidence>
<sequence length="221" mass="23567">MVPPIDVLLFDPESFFDREGWGGWASPAAVVGVLLAVQLLSLYPTYQMTQQLFSEVSGGSGFALVSVAFSAGWFLVTTPLYWLGVAGTAYGVGAWFDGDADFSTTTQAVAWGFVPHIVGTAVAVAGSYLRYVQTELPAVTEDMTQQEIQALSGQITGAPTDPVNLVITVVGLVTLLWGAYLWTVGVENVHGIERRQAVIVAVPWILLSLIALVSRFVGPMA</sequence>
<accession>A0A2R4X3J5</accession>
<dbReference type="GeneID" id="36513239"/>
<feature type="transmembrane region" description="Helical" evidence="5">
    <location>
        <begin position="20"/>
        <end position="40"/>
    </location>
</feature>
<proteinExistence type="predicted"/>
<protein>
    <recommendedName>
        <fullName evidence="6">Yip1 domain-containing protein</fullName>
    </recommendedName>
</protein>
<reference evidence="7 8" key="1">
    <citation type="submission" date="2018-04" db="EMBL/GenBank/DDBJ databases">
        <title>Halococcoides cellulosivorans gen. nov., sp. nov., an extremely halophilic cellulose-utilizing haloarchaeon from hypersaline lakes.</title>
        <authorList>
            <person name="Sorokin D.Y."/>
            <person name="Toshchakov S.V."/>
            <person name="Samarov N.I."/>
            <person name="Korzhenkov A."/>
            <person name="Kublanov I.V."/>
        </authorList>
    </citation>
    <scope>NUCLEOTIDE SEQUENCE [LARGE SCALE GENOMIC DNA]</scope>
    <source>
        <strain evidence="7 8">HArcel1</strain>
    </source>
</reference>
<keyword evidence="2 5" id="KW-0812">Transmembrane</keyword>
<dbReference type="KEGG" id="harc:HARCEL1_11990"/>
<comment type="subcellular location">
    <subcellularLocation>
        <location evidence="1">Membrane</location>
        <topology evidence="1">Multi-pass membrane protein</topology>
    </subcellularLocation>
</comment>
<dbReference type="AlphaFoldDB" id="A0A2R4X3J5"/>
<evidence type="ECO:0000256" key="3">
    <source>
        <dbReference type="ARBA" id="ARBA00022989"/>
    </source>
</evidence>